<name>A0ABV3P3H4_9ACTN</name>
<dbReference type="Gene3D" id="3.40.50.1000">
    <property type="entry name" value="HAD superfamily/HAD-like"/>
    <property type="match status" value="1"/>
</dbReference>
<proteinExistence type="inferred from homology"/>
<gene>
    <name evidence="2" type="ORF">AB1207_05105</name>
</gene>
<dbReference type="InterPro" id="IPR036412">
    <property type="entry name" value="HAD-like_sf"/>
</dbReference>
<organism evidence="2 3">
    <name type="scientific">Kineococcus endophyticus</name>
    <dbReference type="NCBI Taxonomy" id="1181883"/>
    <lineage>
        <taxon>Bacteria</taxon>
        <taxon>Bacillati</taxon>
        <taxon>Actinomycetota</taxon>
        <taxon>Actinomycetes</taxon>
        <taxon>Kineosporiales</taxon>
        <taxon>Kineosporiaceae</taxon>
        <taxon>Kineococcus</taxon>
    </lineage>
</organism>
<dbReference type="Gene3D" id="1.20.1440.100">
    <property type="entry name" value="SG protein - dephosphorylation function"/>
    <property type="match status" value="1"/>
</dbReference>
<evidence type="ECO:0000313" key="2">
    <source>
        <dbReference type="EMBL" id="MEW9264115.1"/>
    </source>
</evidence>
<dbReference type="SUPFAM" id="SSF56784">
    <property type="entry name" value="HAD-like"/>
    <property type="match status" value="1"/>
</dbReference>
<accession>A0ABV3P3H4</accession>
<keyword evidence="3" id="KW-1185">Reference proteome</keyword>
<dbReference type="GO" id="GO:0016787">
    <property type="term" value="F:hydrolase activity"/>
    <property type="evidence" value="ECO:0007669"/>
    <property type="project" value="UniProtKB-KW"/>
</dbReference>
<dbReference type="InterPro" id="IPR050582">
    <property type="entry name" value="HAD-like_SerB"/>
</dbReference>
<dbReference type="EMBL" id="JBFNQN010000003">
    <property type="protein sequence ID" value="MEW9264115.1"/>
    <property type="molecule type" value="Genomic_DNA"/>
</dbReference>
<keyword evidence="2" id="KW-0378">Hydrolase</keyword>
<dbReference type="InterPro" id="IPR006385">
    <property type="entry name" value="HAD_hydro_SerB1"/>
</dbReference>
<dbReference type="CDD" id="cd02612">
    <property type="entry name" value="HAD_PGPPase"/>
    <property type="match status" value="1"/>
</dbReference>
<reference evidence="2 3" key="1">
    <citation type="submission" date="2024-07" db="EMBL/GenBank/DDBJ databases">
        <authorList>
            <person name="Thanompreechachai J."/>
            <person name="Duangmal K."/>
        </authorList>
    </citation>
    <scope>NUCLEOTIDE SEQUENCE [LARGE SCALE GENOMIC DNA]</scope>
    <source>
        <strain evidence="2 3">KCTC 19886</strain>
    </source>
</reference>
<dbReference type="PANTHER" id="PTHR43344:SF15">
    <property type="entry name" value="PHOSPHOSERINE PHOSPHATASE SERB1"/>
    <property type="match status" value="1"/>
</dbReference>
<evidence type="ECO:0000313" key="3">
    <source>
        <dbReference type="Proteomes" id="UP001555826"/>
    </source>
</evidence>
<comment type="caution">
    <text evidence="2">The sequence shown here is derived from an EMBL/GenBank/DDBJ whole genome shotgun (WGS) entry which is preliminary data.</text>
</comment>
<comment type="similarity">
    <text evidence="1">Belongs to the HAD-like hydrolase superfamily. SerB family.</text>
</comment>
<dbReference type="PANTHER" id="PTHR43344">
    <property type="entry name" value="PHOSPHOSERINE PHOSPHATASE"/>
    <property type="match status" value="1"/>
</dbReference>
<dbReference type="RefSeq" id="WP_367636724.1">
    <property type="nucleotide sequence ID" value="NZ_JBFNQN010000003.1"/>
</dbReference>
<dbReference type="Proteomes" id="UP001555826">
    <property type="component" value="Unassembled WGS sequence"/>
</dbReference>
<sequence>MHRDDALHSTALPGGSAACEAAFFDLDNTMVRGASLFYFARGLAARGFFSRRELQRFGRRALHFALRGENLGHLGEIRELALAFVAGHTTAEIRQIGEEVYDEHVEAKVQARTRALARRHLDAGAPVWLVTAAPVELADVVARRLGLTGALGTIAESVDGTYTGRLIGEPLHGQAKADAVRDLAERSGLDLARCAAYSDSANDLPLLGLVGSPSAVNPDRALRRHAATHGWPVHEFRSWQHVARWTVRAGGVAAGAVVVAGLVRRR</sequence>
<dbReference type="NCBIfam" id="TIGR01490">
    <property type="entry name" value="HAD-SF-IB-hyp1"/>
    <property type="match status" value="1"/>
</dbReference>
<evidence type="ECO:0000256" key="1">
    <source>
        <dbReference type="ARBA" id="ARBA00009184"/>
    </source>
</evidence>
<protein>
    <submittedName>
        <fullName evidence="2">HAD-IB family hydrolase</fullName>
    </submittedName>
</protein>
<dbReference type="PROSITE" id="PS51257">
    <property type="entry name" value="PROKAR_LIPOPROTEIN"/>
    <property type="match status" value="1"/>
</dbReference>
<dbReference type="Pfam" id="PF12710">
    <property type="entry name" value="HAD"/>
    <property type="match status" value="1"/>
</dbReference>
<dbReference type="NCBIfam" id="TIGR01488">
    <property type="entry name" value="HAD-SF-IB"/>
    <property type="match status" value="1"/>
</dbReference>
<dbReference type="InterPro" id="IPR023214">
    <property type="entry name" value="HAD_sf"/>
</dbReference>